<keyword evidence="1" id="KW-0175">Coiled coil</keyword>
<dbReference type="AlphaFoldDB" id="A0A8J2STC7"/>
<name>A0A8J2STC7_9STRA</name>
<dbReference type="PANTHER" id="PTHR16275">
    <property type="entry name" value="COILED-COIL DOMAIN-CONTAINING PROTEIN 40"/>
    <property type="match status" value="1"/>
</dbReference>
<comment type="caution">
    <text evidence="3">The sequence shown here is derived from an EMBL/GenBank/DDBJ whole genome shotgun (WGS) entry which is preliminary data.</text>
</comment>
<evidence type="ECO:0000256" key="2">
    <source>
        <dbReference type="SAM" id="MobiDB-lite"/>
    </source>
</evidence>
<dbReference type="GO" id="GO:0005737">
    <property type="term" value="C:cytoplasm"/>
    <property type="evidence" value="ECO:0007669"/>
    <property type="project" value="TreeGrafter"/>
</dbReference>
<organism evidence="3 4">
    <name type="scientific">Pelagomonas calceolata</name>
    <dbReference type="NCBI Taxonomy" id="35677"/>
    <lineage>
        <taxon>Eukaryota</taxon>
        <taxon>Sar</taxon>
        <taxon>Stramenopiles</taxon>
        <taxon>Ochrophyta</taxon>
        <taxon>Pelagophyceae</taxon>
        <taxon>Pelagomonadales</taxon>
        <taxon>Pelagomonadaceae</taxon>
        <taxon>Pelagomonas</taxon>
    </lineage>
</organism>
<dbReference type="GO" id="GO:0035082">
    <property type="term" value="P:axoneme assembly"/>
    <property type="evidence" value="ECO:0007669"/>
    <property type="project" value="InterPro"/>
</dbReference>
<feature type="coiled-coil region" evidence="1">
    <location>
        <begin position="296"/>
        <end position="323"/>
    </location>
</feature>
<dbReference type="EMBL" id="CAKKNE010000004">
    <property type="protein sequence ID" value="CAH0374356.1"/>
    <property type="molecule type" value="Genomic_DNA"/>
</dbReference>
<dbReference type="PANTHER" id="PTHR16275:SF8">
    <property type="entry name" value="COILED-COIL DOMAIN-CONTAINING PROTEIN 40"/>
    <property type="match status" value="1"/>
</dbReference>
<protein>
    <recommendedName>
        <fullName evidence="5">Coiled-coil domain-containing protein 40</fullName>
    </recommendedName>
</protein>
<feature type="coiled-coil region" evidence="1">
    <location>
        <begin position="240"/>
        <end position="267"/>
    </location>
</feature>
<feature type="region of interest" description="Disordered" evidence="2">
    <location>
        <begin position="1"/>
        <end position="53"/>
    </location>
</feature>
<dbReference type="OrthoDB" id="188741at2759"/>
<evidence type="ECO:0008006" key="5">
    <source>
        <dbReference type="Google" id="ProtNLM"/>
    </source>
</evidence>
<accession>A0A8J2STC7</accession>
<feature type="compositionally biased region" description="Low complexity" evidence="2">
    <location>
        <begin position="7"/>
        <end position="31"/>
    </location>
</feature>
<proteinExistence type="predicted"/>
<gene>
    <name evidence="3" type="ORF">PECAL_4P16310</name>
</gene>
<evidence type="ECO:0000256" key="1">
    <source>
        <dbReference type="SAM" id="Coils"/>
    </source>
</evidence>
<dbReference type="Proteomes" id="UP000789595">
    <property type="component" value="Unassembled WGS sequence"/>
</dbReference>
<sequence length="930" mass="104233">MADDAGDTPGADPAVTSVPPAQTMAAAPAPAGFGERPATRGDTPAANSDAADIPDEAEQQLVADMVNNPMLDKVQKILVETLLREQQRTANEARELAEMAQRASRKREDTGVELYGAQQQLARLQLSLEQIHANAAELAEQRAHEETAAQEARARHGSLNKALSDRRKHVAKNQAELDAINDTLRQVETYNEEMQKEIAVTKRATYKAEEQVQSLEKAKEGQDLYVNKLDERARVLGERIAVTEARLAKQQDESAEARKLLAETGQEMDLVAFEKKQLLQQWKSSLVQLARRDEALAAAQTQLEAAREVIRDVENEIIGTRREENKQITANRSLEELSGKIGLQEAQCVEETQKYTAEADAVAAQFDLLHAAMTQVDEEEKKIAEEGKHTKDGLGQLSANIQIVTVERQKIEQKVLSAASDRATINNAIEALKKPLKAVKQRTQDLEMQQVMVDNELARVKIDALNTKAHNDQLKETLASFDVKLKEQEDLIGKYQREIRQRHDDVEKKTLRVAFLNRKLQLHLKDIDLGPEEAMGPLENEIRMLRKETSKIKEECSRLQGVWLADQTRLVEVAQRTEAILEETAELRARNRILDERRIRITKEGTEKRAAVAALHKATAGMRADTARLNELIGKHTKQQEALSNETGVLELSFRAELKELETESLAAEQKVHEARSRKNVLLEEVIDGERQVLLWEKKIELERETQAALDPSVGTGEIKAMEIEIHRMKMRLEGLQREQEAMIKEMERGIAKREAITLRYKGKARPTALEHTKQSLREHVKKLRGKIQATAREASQLSNAITNKKQELDTSTSELADATARYGSLETDANDLQQAINRLLYEKQRRAELQAAKEATVGRYLDLERGTAELRGPEHASEVDAALSRGAENLGRCRDVIAALGKRFDYLAEPLGRIKHLADDAEAGQLVAT</sequence>
<dbReference type="InterPro" id="IPR037386">
    <property type="entry name" value="CCDC40"/>
</dbReference>
<reference evidence="3" key="1">
    <citation type="submission" date="2021-11" db="EMBL/GenBank/DDBJ databases">
        <authorList>
            <consortium name="Genoscope - CEA"/>
            <person name="William W."/>
        </authorList>
    </citation>
    <scope>NUCLEOTIDE SEQUENCE</scope>
</reference>
<feature type="coiled-coil region" evidence="1">
    <location>
        <begin position="774"/>
        <end position="836"/>
    </location>
</feature>
<evidence type="ECO:0000313" key="3">
    <source>
        <dbReference type="EMBL" id="CAH0374356.1"/>
    </source>
</evidence>
<keyword evidence="4" id="KW-1185">Reference proteome</keyword>
<feature type="coiled-coil region" evidence="1">
    <location>
        <begin position="719"/>
        <end position="746"/>
    </location>
</feature>
<evidence type="ECO:0000313" key="4">
    <source>
        <dbReference type="Proteomes" id="UP000789595"/>
    </source>
</evidence>
<feature type="coiled-coil region" evidence="1">
    <location>
        <begin position="79"/>
        <end position="197"/>
    </location>
</feature>